<gene>
    <name evidence="1" type="ORF">ANN_18998</name>
</gene>
<reference evidence="1 2" key="1">
    <citation type="journal article" date="2022" name="Allergy">
        <title>Genome assembly and annotation of Periplaneta americana reveal a comprehensive cockroach allergen profile.</title>
        <authorList>
            <person name="Wang L."/>
            <person name="Xiong Q."/>
            <person name="Saelim N."/>
            <person name="Wang L."/>
            <person name="Nong W."/>
            <person name="Wan A.T."/>
            <person name="Shi M."/>
            <person name="Liu X."/>
            <person name="Cao Q."/>
            <person name="Hui J.H.L."/>
            <person name="Sookrung N."/>
            <person name="Leung T.F."/>
            <person name="Tungtrongchitr A."/>
            <person name="Tsui S.K.W."/>
        </authorList>
    </citation>
    <scope>NUCLEOTIDE SEQUENCE [LARGE SCALE GENOMIC DNA]</scope>
    <source>
        <strain evidence="1">PWHHKU_190912</strain>
    </source>
</reference>
<keyword evidence="2" id="KW-1185">Reference proteome</keyword>
<organism evidence="1 2">
    <name type="scientific">Periplaneta americana</name>
    <name type="common">American cockroach</name>
    <name type="synonym">Blatta americana</name>
    <dbReference type="NCBI Taxonomy" id="6978"/>
    <lineage>
        <taxon>Eukaryota</taxon>
        <taxon>Metazoa</taxon>
        <taxon>Ecdysozoa</taxon>
        <taxon>Arthropoda</taxon>
        <taxon>Hexapoda</taxon>
        <taxon>Insecta</taxon>
        <taxon>Pterygota</taxon>
        <taxon>Neoptera</taxon>
        <taxon>Polyneoptera</taxon>
        <taxon>Dictyoptera</taxon>
        <taxon>Blattodea</taxon>
        <taxon>Blattoidea</taxon>
        <taxon>Blattidae</taxon>
        <taxon>Blattinae</taxon>
        <taxon>Periplaneta</taxon>
    </lineage>
</organism>
<dbReference type="PANTHER" id="PTHR47326:SF1">
    <property type="entry name" value="HTH PSQ-TYPE DOMAIN-CONTAINING PROTEIN"/>
    <property type="match status" value="1"/>
</dbReference>
<name>A0ABQ8SRL6_PERAM</name>
<dbReference type="Gene3D" id="3.30.420.10">
    <property type="entry name" value="Ribonuclease H-like superfamily/Ribonuclease H"/>
    <property type="match status" value="1"/>
</dbReference>
<comment type="caution">
    <text evidence="1">The sequence shown here is derived from an EMBL/GenBank/DDBJ whole genome shotgun (WGS) entry which is preliminary data.</text>
</comment>
<accession>A0ABQ8SRL6</accession>
<evidence type="ECO:0008006" key="3">
    <source>
        <dbReference type="Google" id="ProtNLM"/>
    </source>
</evidence>
<proteinExistence type="predicted"/>
<evidence type="ECO:0000313" key="1">
    <source>
        <dbReference type="EMBL" id="KAJ4436366.1"/>
    </source>
</evidence>
<dbReference type="Proteomes" id="UP001148838">
    <property type="component" value="Unassembled WGS sequence"/>
</dbReference>
<dbReference type="InterPro" id="IPR036397">
    <property type="entry name" value="RNaseH_sf"/>
</dbReference>
<dbReference type="PANTHER" id="PTHR47326">
    <property type="entry name" value="TRANSPOSABLE ELEMENT TC3 TRANSPOSASE-LIKE PROTEIN"/>
    <property type="match status" value="1"/>
</dbReference>
<dbReference type="EMBL" id="JAJSOF020000023">
    <property type="protein sequence ID" value="KAJ4436366.1"/>
    <property type="molecule type" value="Genomic_DNA"/>
</dbReference>
<evidence type="ECO:0000313" key="2">
    <source>
        <dbReference type="Proteomes" id="UP001148838"/>
    </source>
</evidence>
<protein>
    <recommendedName>
        <fullName evidence="3">Tc1-like transposase DDE domain-containing protein</fullName>
    </recommendedName>
</protein>
<sequence length="222" mass="25359">MGVKRYNQRSQAAIEEKRLGRLHQVLLEHDNAHPHTANKIKAAIQELDWKLMVTCILSWPPRSPDLTPLDIFLGGHLKSVVYATPMNDAEELLQRDYDAILFLKIRLGPEMAAKYWLEAIVVAQTIARLPPDPELCSVVGSIPAWAVYFNARLIPFEELSLVTILSIMHVRYLSDYAMNYVALERKRPMQTSAKHVRSGSDEELRRAFRQEIDPLNSSSKEI</sequence>